<organism evidence="3 4">
    <name type="scientific">Streptomyces syringium</name>
    <dbReference type="NCBI Taxonomy" id="76729"/>
    <lineage>
        <taxon>Bacteria</taxon>
        <taxon>Bacillati</taxon>
        <taxon>Actinomycetota</taxon>
        <taxon>Actinomycetes</taxon>
        <taxon>Kitasatosporales</taxon>
        <taxon>Streptomycetaceae</taxon>
        <taxon>Streptomyces</taxon>
    </lineage>
</organism>
<evidence type="ECO:0008006" key="5">
    <source>
        <dbReference type="Google" id="ProtNLM"/>
    </source>
</evidence>
<name>A0ABS4Y1C4_9ACTN</name>
<feature type="region of interest" description="Disordered" evidence="1">
    <location>
        <begin position="48"/>
        <end position="117"/>
    </location>
</feature>
<keyword evidence="2" id="KW-0472">Membrane</keyword>
<sequence>MSSDGDPPPSPPGSPFWAHVWKYWVTAGLALVVAAVIPVFMKAGPFAGGTTPPPTPPPATTPIDDPSPSGDDGTPEDDDTPTPRPRTTTPAASTRPPSPPTVHVSPTVSPSPSTSTPLRVSARIADVRALGAVTSSVTKVQVNAVFNGLKGRTGYLRWYLYNEATKQVISSVSTIPSPVFQWDSTNWHPTFLVANPATRWQIQVTAYGPDGRQLATNHSNFTFGG</sequence>
<dbReference type="Proteomes" id="UP001519291">
    <property type="component" value="Unassembled WGS sequence"/>
</dbReference>
<feature type="compositionally biased region" description="Low complexity" evidence="1">
    <location>
        <begin position="85"/>
        <end position="117"/>
    </location>
</feature>
<feature type="compositionally biased region" description="Low complexity" evidence="1">
    <location>
        <begin position="61"/>
        <end position="72"/>
    </location>
</feature>
<dbReference type="GeneID" id="91568910"/>
<protein>
    <recommendedName>
        <fullName evidence="5">DUF2914 domain-containing protein</fullName>
    </recommendedName>
</protein>
<evidence type="ECO:0000313" key="3">
    <source>
        <dbReference type="EMBL" id="MBP2402579.1"/>
    </source>
</evidence>
<evidence type="ECO:0000313" key="4">
    <source>
        <dbReference type="Proteomes" id="UP001519291"/>
    </source>
</evidence>
<reference evidence="3 4" key="1">
    <citation type="submission" date="2021-03" db="EMBL/GenBank/DDBJ databases">
        <title>Sequencing the genomes of 1000 actinobacteria strains.</title>
        <authorList>
            <person name="Klenk H.-P."/>
        </authorList>
    </citation>
    <scope>NUCLEOTIDE SEQUENCE [LARGE SCALE GENOMIC DNA]</scope>
    <source>
        <strain evidence="3 4">DSM 41480</strain>
    </source>
</reference>
<proteinExistence type="predicted"/>
<accession>A0ABS4Y1C4</accession>
<dbReference type="RefSeq" id="WP_209514666.1">
    <property type="nucleotide sequence ID" value="NZ_JAGIOH010000001.1"/>
</dbReference>
<evidence type="ECO:0000256" key="1">
    <source>
        <dbReference type="SAM" id="MobiDB-lite"/>
    </source>
</evidence>
<comment type="caution">
    <text evidence="3">The sequence shown here is derived from an EMBL/GenBank/DDBJ whole genome shotgun (WGS) entry which is preliminary data.</text>
</comment>
<feature type="compositionally biased region" description="Pro residues" evidence="1">
    <location>
        <begin position="51"/>
        <end position="60"/>
    </location>
</feature>
<keyword evidence="2" id="KW-0812">Transmembrane</keyword>
<dbReference type="EMBL" id="JAGIOH010000001">
    <property type="protein sequence ID" value="MBP2402579.1"/>
    <property type="molecule type" value="Genomic_DNA"/>
</dbReference>
<evidence type="ECO:0000256" key="2">
    <source>
        <dbReference type="SAM" id="Phobius"/>
    </source>
</evidence>
<gene>
    <name evidence="3" type="ORF">JO379_002048</name>
</gene>
<keyword evidence="2" id="KW-1133">Transmembrane helix</keyword>
<keyword evidence="4" id="KW-1185">Reference proteome</keyword>
<feature type="transmembrane region" description="Helical" evidence="2">
    <location>
        <begin position="20"/>
        <end position="41"/>
    </location>
</feature>